<dbReference type="PROSITE" id="PS50884">
    <property type="entry name" value="ZF_DOF_2"/>
    <property type="match status" value="1"/>
</dbReference>
<evidence type="ECO:0000256" key="2">
    <source>
        <dbReference type="ARBA" id="ARBA00022771"/>
    </source>
</evidence>
<comment type="caution">
    <text evidence="11">The sequence shown here is derived from an EMBL/GenBank/DDBJ whole genome shotgun (WGS) entry which is preliminary data.</text>
</comment>
<keyword evidence="1" id="KW-0479">Metal-binding</keyword>
<evidence type="ECO:0000313" key="12">
    <source>
        <dbReference type="Proteomes" id="UP001408789"/>
    </source>
</evidence>
<evidence type="ECO:0000256" key="4">
    <source>
        <dbReference type="ARBA" id="ARBA00023015"/>
    </source>
</evidence>
<dbReference type="GO" id="GO:0008270">
    <property type="term" value="F:zinc ion binding"/>
    <property type="evidence" value="ECO:0007669"/>
    <property type="project" value="UniProtKB-KW"/>
</dbReference>
<dbReference type="GO" id="GO:0003700">
    <property type="term" value="F:DNA-binding transcription factor activity"/>
    <property type="evidence" value="ECO:0007669"/>
    <property type="project" value="InterPro"/>
</dbReference>
<keyword evidence="6" id="KW-0804">Transcription</keyword>
<feature type="domain" description="Dof-type" evidence="10">
    <location>
        <begin position="139"/>
        <end position="193"/>
    </location>
</feature>
<sequence length="471" mass="51273">MSEGKDPAIKLFGKTIQPPEMLTDGVLTQDAVSGDGDADCVKREDRSSSFSSSSEDDSKEAEEELESDANNKGQPEGKSIDKEEERTSTNSEDVTEPNATSVLNDDPTTLSAENGSATAKAEEEQSEQERTLKKPDKILPCPRCNSIDTKFCYYNNYNVNQPRHFCKNCQRYWTAGGTMRNVPVGAGRRKNKTSASLYRQITVTEGLPGDVNHAVLKPNGTVLTFGSDTPLCESMASVLKIADKTLRQDSFRKPEDLIIPVPLSNDDNTNKSSATTEMQSCHGFSPHVPCFPGAPWPYPWTPQIGPAFCQPSFPMPFYPPAPYWGCAIPVPGPSSGPVLGPWNMQWVPPSNYHPAPPVSYATSPSSPISPTLGKHSRAENGEDEMIKENEAEKSLWVPKTLRIDDPEEAAKSSIWATLGIKNDICVGGNGGGMFKVFRPKSEDKNPIKEASPALQANPAALSRSLNFQESS</sequence>
<accession>A0AAP0H6P9</accession>
<feature type="compositionally biased region" description="Acidic residues" evidence="9">
    <location>
        <begin position="54"/>
        <end position="67"/>
    </location>
</feature>
<comment type="subcellular location">
    <subcellularLocation>
        <location evidence="8">Nucleus</location>
    </subcellularLocation>
</comment>
<dbReference type="PANTHER" id="PTHR31089:SF75">
    <property type="entry name" value="CYCLIC DOF FACTOR 2"/>
    <property type="match status" value="1"/>
</dbReference>
<feature type="region of interest" description="Disordered" evidence="9">
    <location>
        <begin position="1"/>
        <end position="137"/>
    </location>
</feature>
<dbReference type="InterPro" id="IPR003851">
    <property type="entry name" value="Znf_Dof"/>
</dbReference>
<reference evidence="11 12" key="1">
    <citation type="submission" date="2024-04" db="EMBL/GenBank/DDBJ databases">
        <title>The reference genome of an endangered Asteraceae, Deinandra increscens subsp. villosa, native to the Central Coast of California.</title>
        <authorList>
            <person name="Guilliams M."/>
            <person name="Hasenstab-Lehman K."/>
            <person name="Meyer R."/>
            <person name="Mcevoy S."/>
        </authorList>
    </citation>
    <scope>NUCLEOTIDE SEQUENCE [LARGE SCALE GENOMIC DNA]</scope>
    <source>
        <tissue evidence="11">Leaf</tissue>
    </source>
</reference>
<dbReference type="GO" id="GO:0003677">
    <property type="term" value="F:DNA binding"/>
    <property type="evidence" value="ECO:0007669"/>
    <property type="project" value="UniProtKB-UniRule"/>
</dbReference>
<name>A0AAP0H6P9_9ASTR</name>
<evidence type="ECO:0000259" key="10">
    <source>
        <dbReference type="PROSITE" id="PS50884"/>
    </source>
</evidence>
<evidence type="ECO:0000256" key="1">
    <source>
        <dbReference type="ARBA" id="ARBA00022723"/>
    </source>
</evidence>
<feature type="region of interest" description="Disordered" evidence="9">
    <location>
        <begin position="358"/>
        <end position="380"/>
    </location>
</feature>
<evidence type="ECO:0000256" key="6">
    <source>
        <dbReference type="ARBA" id="ARBA00023163"/>
    </source>
</evidence>
<evidence type="ECO:0000313" key="11">
    <source>
        <dbReference type="EMBL" id="KAK9071880.1"/>
    </source>
</evidence>
<dbReference type="AlphaFoldDB" id="A0AAP0H6P9"/>
<evidence type="ECO:0000256" key="8">
    <source>
        <dbReference type="PROSITE-ProRule" id="PRU00071"/>
    </source>
</evidence>
<proteinExistence type="predicted"/>
<evidence type="ECO:0000256" key="7">
    <source>
        <dbReference type="ARBA" id="ARBA00023242"/>
    </source>
</evidence>
<dbReference type="Pfam" id="PF02701">
    <property type="entry name" value="Zn_ribbon_Dof"/>
    <property type="match status" value="1"/>
</dbReference>
<feature type="compositionally biased region" description="Polar residues" evidence="9">
    <location>
        <begin position="360"/>
        <end position="369"/>
    </location>
</feature>
<keyword evidence="12" id="KW-1185">Reference proteome</keyword>
<dbReference type="PROSITE" id="PS01361">
    <property type="entry name" value="ZF_DOF_1"/>
    <property type="match status" value="1"/>
</dbReference>
<feature type="compositionally biased region" description="Basic and acidic residues" evidence="9">
    <location>
        <begin position="78"/>
        <end position="87"/>
    </location>
</feature>
<dbReference type="EMBL" id="JBCNJP010000010">
    <property type="protein sequence ID" value="KAK9071880.1"/>
    <property type="molecule type" value="Genomic_DNA"/>
</dbReference>
<dbReference type="PANTHER" id="PTHR31089">
    <property type="entry name" value="CYCLIC DOF FACTOR 2"/>
    <property type="match status" value="1"/>
</dbReference>
<organism evidence="11 12">
    <name type="scientific">Deinandra increscens subsp. villosa</name>
    <dbReference type="NCBI Taxonomy" id="3103831"/>
    <lineage>
        <taxon>Eukaryota</taxon>
        <taxon>Viridiplantae</taxon>
        <taxon>Streptophyta</taxon>
        <taxon>Embryophyta</taxon>
        <taxon>Tracheophyta</taxon>
        <taxon>Spermatophyta</taxon>
        <taxon>Magnoliopsida</taxon>
        <taxon>eudicotyledons</taxon>
        <taxon>Gunneridae</taxon>
        <taxon>Pentapetalae</taxon>
        <taxon>asterids</taxon>
        <taxon>campanulids</taxon>
        <taxon>Asterales</taxon>
        <taxon>Asteraceae</taxon>
        <taxon>Asteroideae</taxon>
        <taxon>Heliantheae alliance</taxon>
        <taxon>Madieae</taxon>
        <taxon>Madiinae</taxon>
        <taxon>Deinandra</taxon>
    </lineage>
</organism>
<feature type="compositionally biased region" description="Polar residues" evidence="9">
    <location>
        <begin position="88"/>
        <end position="117"/>
    </location>
</feature>
<keyword evidence="7 8" id="KW-0539">Nucleus</keyword>
<evidence type="ECO:0000256" key="3">
    <source>
        <dbReference type="ARBA" id="ARBA00022833"/>
    </source>
</evidence>
<evidence type="ECO:0000256" key="5">
    <source>
        <dbReference type="ARBA" id="ARBA00023125"/>
    </source>
</evidence>
<dbReference type="GO" id="GO:0005634">
    <property type="term" value="C:nucleus"/>
    <property type="evidence" value="ECO:0007669"/>
    <property type="project" value="UniProtKB-SubCell"/>
</dbReference>
<gene>
    <name evidence="11" type="ORF">SSX86_008310</name>
</gene>
<dbReference type="Proteomes" id="UP001408789">
    <property type="component" value="Unassembled WGS sequence"/>
</dbReference>
<protein>
    <recommendedName>
        <fullName evidence="10">Dof-type domain-containing protein</fullName>
    </recommendedName>
</protein>
<evidence type="ECO:0000256" key="9">
    <source>
        <dbReference type="SAM" id="MobiDB-lite"/>
    </source>
</evidence>
<keyword evidence="3" id="KW-0862">Zinc</keyword>
<feature type="compositionally biased region" description="Basic and acidic residues" evidence="9">
    <location>
        <begin position="120"/>
        <end position="137"/>
    </location>
</feature>
<keyword evidence="4" id="KW-0805">Transcription regulation</keyword>
<feature type="region of interest" description="Disordered" evidence="9">
    <location>
        <begin position="437"/>
        <end position="471"/>
    </location>
</feature>
<dbReference type="InterPro" id="IPR045174">
    <property type="entry name" value="Dof"/>
</dbReference>
<keyword evidence="2 8" id="KW-0863">Zinc-finger</keyword>
<keyword evidence="5 8" id="KW-0238">DNA-binding</keyword>